<dbReference type="PANTHER" id="PTHR36842:SF1">
    <property type="entry name" value="PROTEIN TOLB"/>
    <property type="match status" value="1"/>
</dbReference>
<dbReference type="Gene3D" id="3.10.450.50">
    <property type="match status" value="2"/>
</dbReference>
<accession>A0A5B7STM4</accession>
<dbReference type="SUPFAM" id="SSF69322">
    <property type="entry name" value="Tricorn protease domain 2"/>
    <property type="match status" value="1"/>
</dbReference>
<dbReference type="Pfam" id="PF12680">
    <property type="entry name" value="SnoaL_2"/>
    <property type="match status" value="2"/>
</dbReference>
<dbReference type="InterPro" id="IPR032710">
    <property type="entry name" value="NTF2-like_dom_sf"/>
</dbReference>
<feature type="domain" description="SnoaL-like" evidence="2">
    <location>
        <begin position="291"/>
        <end position="387"/>
    </location>
</feature>
<dbReference type="InterPro" id="IPR037401">
    <property type="entry name" value="SnoaL-like"/>
</dbReference>
<protein>
    <submittedName>
        <fullName evidence="3">Steroid delta-isomerase</fullName>
    </submittedName>
</protein>
<dbReference type="OrthoDB" id="9797498at2"/>
<dbReference type="GO" id="GO:0016853">
    <property type="term" value="F:isomerase activity"/>
    <property type="evidence" value="ECO:0007669"/>
    <property type="project" value="UniProtKB-KW"/>
</dbReference>
<gene>
    <name evidence="3" type="ORF">FGM00_09860</name>
</gene>
<keyword evidence="3" id="KW-0413">Isomerase</keyword>
<dbReference type="PROSITE" id="PS51257">
    <property type="entry name" value="PROKAR_LIPOPROTEIN"/>
    <property type="match status" value="1"/>
</dbReference>
<name>A0A5B7STM4_9FLAO</name>
<evidence type="ECO:0000259" key="2">
    <source>
        <dbReference type="Pfam" id="PF12680"/>
    </source>
</evidence>
<evidence type="ECO:0000313" key="3">
    <source>
        <dbReference type="EMBL" id="QCX00403.1"/>
    </source>
</evidence>
<dbReference type="PANTHER" id="PTHR36842">
    <property type="entry name" value="PROTEIN TOLB HOMOLOG"/>
    <property type="match status" value="1"/>
</dbReference>
<dbReference type="Pfam" id="PF07676">
    <property type="entry name" value="PD40"/>
    <property type="match status" value="1"/>
</dbReference>
<dbReference type="AlphaFoldDB" id="A0A5B7STM4"/>
<dbReference type="InterPro" id="IPR011042">
    <property type="entry name" value="6-blade_b-propeller_TolB-like"/>
</dbReference>
<comment type="similarity">
    <text evidence="1">Belongs to the TolB family.</text>
</comment>
<dbReference type="KEGG" id="asag:FGM00_09860"/>
<sequence length="505" mass="56852">MKNILILVLSALGAGCYAQPDTEVYLLDVDRLDGKIRLMNPRNISNNEGYDNQPSFYDDFTIVYSSTRNGQTDIAQYDLKTGKTSWLIDTTVGSEYSPSRIPNSNAISAIRLDTTGHQRLYRYAISEGKSEEILKDLKVGYHLWYSPDILVTSVLVDNRMDLVISNLKDGTNYTTQKNVGRALHKIPNTELVSYVSKEDKIWKLKSLHPITGATETIMPLPERTNDICWLPDTTLLLPDGKTIHMVDPVKGASEVLYQFQEKAVHRISRMAISPDGKHLAIVSETAPATVVQKQVESFNAEDLDAFAACYSEDVAVLNFPSDTLYTGNENLWAGYKRYFENNPKTTVEVVTRIEIGNIVIDEEIVSKSGRTSRQAAIYEVNNGKIASMNFVHENKPIENASAIVDKQLEAYNARDIDAFLATYSNDIKLFRYPNRLTDEGQEALRKGYEDFFARTPDLNCEIKNRIQIGNKVIDEEYLTIKGTSYSAVAIYEIENGKISKVTFIQ</sequence>
<reference evidence="3 4" key="1">
    <citation type="submission" date="2019-05" db="EMBL/GenBank/DDBJ databases">
        <title>Genome sequencing of F202Z8.</title>
        <authorList>
            <person name="Kwon Y.M."/>
        </authorList>
    </citation>
    <scope>NUCLEOTIDE SEQUENCE [LARGE SCALE GENOMIC DNA]</scope>
    <source>
        <strain evidence="3 4">F202Z8</strain>
    </source>
</reference>
<dbReference type="RefSeq" id="WP_138852748.1">
    <property type="nucleotide sequence ID" value="NZ_CP040710.1"/>
</dbReference>
<dbReference type="Proteomes" id="UP000310017">
    <property type="component" value="Chromosome"/>
</dbReference>
<dbReference type="SUPFAM" id="SSF54427">
    <property type="entry name" value="NTF2-like"/>
    <property type="match status" value="2"/>
</dbReference>
<proteinExistence type="inferred from homology"/>
<feature type="domain" description="SnoaL-like" evidence="2">
    <location>
        <begin position="405"/>
        <end position="500"/>
    </location>
</feature>
<evidence type="ECO:0000313" key="4">
    <source>
        <dbReference type="Proteomes" id="UP000310017"/>
    </source>
</evidence>
<dbReference type="InterPro" id="IPR011659">
    <property type="entry name" value="WD40"/>
</dbReference>
<dbReference type="EMBL" id="CP040710">
    <property type="protein sequence ID" value="QCX00403.1"/>
    <property type="molecule type" value="Genomic_DNA"/>
</dbReference>
<organism evidence="3 4">
    <name type="scientific">Aggregatimonas sangjinii</name>
    <dbReference type="NCBI Taxonomy" id="2583587"/>
    <lineage>
        <taxon>Bacteria</taxon>
        <taxon>Pseudomonadati</taxon>
        <taxon>Bacteroidota</taxon>
        <taxon>Flavobacteriia</taxon>
        <taxon>Flavobacteriales</taxon>
        <taxon>Flavobacteriaceae</taxon>
        <taxon>Aggregatimonas</taxon>
    </lineage>
</organism>
<keyword evidence="4" id="KW-1185">Reference proteome</keyword>
<dbReference type="Gene3D" id="2.120.10.30">
    <property type="entry name" value="TolB, C-terminal domain"/>
    <property type="match status" value="1"/>
</dbReference>
<evidence type="ECO:0000256" key="1">
    <source>
        <dbReference type="ARBA" id="ARBA00009820"/>
    </source>
</evidence>